<dbReference type="AlphaFoldDB" id="A0A024GQ91"/>
<dbReference type="InParanoid" id="A0A024GQ91"/>
<dbReference type="Proteomes" id="UP000053237">
    <property type="component" value="Unassembled WGS sequence"/>
</dbReference>
<keyword evidence="3" id="KW-1185">Reference proteome</keyword>
<feature type="signal peptide" evidence="1">
    <location>
        <begin position="1"/>
        <end position="22"/>
    </location>
</feature>
<reference evidence="2 3" key="1">
    <citation type="submission" date="2012-05" db="EMBL/GenBank/DDBJ databases">
        <title>Recombination and specialization in a pathogen metapopulation.</title>
        <authorList>
            <person name="Gardiner A."/>
            <person name="Kemen E."/>
            <person name="Schultz-Larsen T."/>
            <person name="MacLean D."/>
            <person name="Van Oosterhout C."/>
            <person name="Jones J.D.G."/>
        </authorList>
    </citation>
    <scope>NUCLEOTIDE SEQUENCE [LARGE SCALE GENOMIC DNA]</scope>
    <source>
        <strain evidence="2 3">Ac Nc2</strain>
    </source>
</reference>
<evidence type="ECO:0000256" key="1">
    <source>
        <dbReference type="SAM" id="SignalP"/>
    </source>
</evidence>
<protein>
    <submittedName>
        <fullName evidence="2">Uncharacterized protein</fullName>
    </submittedName>
</protein>
<organism evidence="2 3">
    <name type="scientific">Albugo candida</name>
    <dbReference type="NCBI Taxonomy" id="65357"/>
    <lineage>
        <taxon>Eukaryota</taxon>
        <taxon>Sar</taxon>
        <taxon>Stramenopiles</taxon>
        <taxon>Oomycota</taxon>
        <taxon>Peronosporomycetes</taxon>
        <taxon>Albuginales</taxon>
        <taxon>Albuginaceae</taxon>
        <taxon>Albugo</taxon>
    </lineage>
</organism>
<keyword evidence="1" id="KW-0732">Signal</keyword>
<accession>A0A024GQ91</accession>
<dbReference type="EMBL" id="CAIX01000256">
    <property type="protein sequence ID" value="CCI48925.1"/>
    <property type="molecule type" value="Genomic_DNA"/>
</dbReference>
<name>A0A024GQ91_9STRA</name>
<evidence type="ECO:0000313" key="3">
    <source>
        <dbReference type="Proteomes" id="UP000053237"/>
    </source>
</evidence>
<sequence length="158" mass="17768">MTRTLIESLMFAVSLLLDLSSQMITPESVPKQLEFAYHYIDNADKQGEEVTALCNTIKLIMRVQKNIPDKPILKLVQEFGEASKSDQDTSKLLSTGCGIHESDGEKLQLGIPIFKRLAASVEDLQDEKKLHNKESIKLLKTLDVALIELEKWIVTKIS</sequence>
<feature type="chain" id="PRO_5001529615" evidence="1">
    <location>
        <begin position="23"/>
        <end position="158"/>
    </location>
</feature>
<evidence type="ECO:0000313" key="2">
    <source>
        <dbReference type="EMBL" id="CCI48925.1"/>
    </source>
</evidence>
<gene>
    <name evidence="2" type="ORF">BN9_101340</name>
</gene>
<proteinExistence type="predicted"/>
<comment type="caution">
    <text evidence="2">The sequence shown here is derived from an EMBL/GenBank/DDBJ whole genome shotgun (WGS) entry which is preliminary data.</text>
</comment>